<evidence type="ECO:0000259" key="2">
    <source>
        <dbReference type="Pfam" id="PF13439"/>
    </source>
</evidence>
<dbReference type="CDD" id="cd03820">
    <property type="entry name" value="GT4_AmsD-like"/>
    <property type="match status" value="1"/>
</dbReference>
<organism evidence="3 4">
    <name type="scientific">Bacteroides uniformis</name>
    <dbReference type="NCBI Taxonomy" id="820"/>
    <lineage>
        <taxon>Bacteria</taxon>
        <taxon>Pseudomonadati</taxon>
        <taxon>Bacteroidota</taxon>
        <taxon>Bacteroidia</taxon>
        <taxon>Bacteroidales</taxon>
        <taxon>Bacteroidaceae</taxon>
        <taxon>Bacteroides</taxon>
    </lineage>
</organism>
<feature type="domain" description="Glycosyltransferase subfamily 4-like N-terminal" evidence="2">
    <location>
        <begin position="15"/>
        <end position="184"/>
    </location>
</feature>
<dbReference type="GO" id="GO:0016757">
    <property type="term" value="F:glycosyltransferase activity"/>
    <property type="evidence" value="ECO:0007669"/>
    <property type="project" value="InterPro"/>
</dbReference>
<sequence length="376" mass="43379">MRILYCISSLFNSAGMERIITAKANALSQMGHEVIIVTAEQRNRPVFFPLLSSVTHRDIAINYTENKGFFAKLVIYPFKRRKHEKAITKILLEVKPDICISTMGNEFLFLYKIKDGSKKLLEVHFSKGYRMMYQRSFLWRMIDFYRSKQEERKAAKYDKFVVLTHEDKQLWKGLNNITVIPNFVTLPAGDLRPLSIPKENILIAVGRLTYQKGFDRLVAACSLIKRELEGWKICIYGNGELKRELESQIKQDGLSDIIQIYPATDRIDLVYQQSKCLLFSSRFEGFGMVLIEALSYGVPSIAFSCPCGPRDVIQDNQNGLLVQDGDIVAFSRAIKKFISDESLQEKLSQGAKERARSFYQEDVMKQWNRLFEDLCK</sequence>
<reference evidence="3 4" key="1">
    <citation type="submission" date="2018-08" db="EMBL/GenBank/DDBJ databases">
        <title>A genome reference for cultivated species of the human gut microbiota.</title>
        <authorList>
            <person name="Zou Y."/>
            <person name="Xue W."/>
            <person name="Luo G."/>
        </authorList>
    </citation>
    <scope>NUCLEOTIDE SEQUENCE [LARGE SCALE GENOMIC DNA]</scope>
    <source>
        <strain evidence="3 4">TF08-13</strain>
    </source>
</reference>
<dbReference type="Gene3D" id="3.40.50.2000">
    <property type="entry name" value="Glycogen Phosphorylase B"/>
    <property type="match status" value="2"/>
</dbReference>
<dbReference type="AlphaFoldDB" id="A0A3E4QZW1"/>
<dbReference type="SUPFAM" id="SSF53756">
    <property type="entry name" value="UDP-Glycosyltransferase/glycogen phosphorylase"/>
    <property type="match status" value="1"/>
</dbReference>
<dbReference type="PANTHER" id="PTHR12526">
    <property type="entry name" value="GLYCOSYLTRANSFERASE"/>
    <property type="match status" value="1"/>
</dbReference>
<evidence type="ECO:0000259" key="1">
    <source>
        <dbReference type="Pfam" id="PF00534"/>
    </source>
</evidence>
<protein>
    <submittedName>
        <fullName evidence="3">Glycosyltransferase family 4 protein</fullName>
    </submittedName>
</protein>
<dbReference type="InterPro" id="IPR001296">
    <property type="entry name" value="Glyco_trans_1"/>
</dbReference>
<dbReference type="Proteomes" id="UP000260795">
    <property type="component" value="Unassembled WGS sequence"/>
</dbReference>
<evidence type="ECO:0000313" key="3">
    <source>
        <dbReference type="EMBL" id="RGL12761.1"/>
    </source>
</evidence>
<dbReference type="Pfam" id="PF00534">
    <property type="entry name" value="Glycos_transf_1"/>
    <property type="match status" value="1"/>
</dbReference>
<name>A0A3E4QZW1_BACUN</name>
<keyword evidence="3" id="KW-0808">Transferase</keyword>
<evidence type="ECO:0000313" key="4">
    <source>
        <dbReference type="Proteomes" id="UP000260795"/>
    </source>
</evidence>
<dbReference type="Pfam" id="PF13439">
    <property type="entry name" value="Glyco_transf_4"/>
    <property type="match status" value="1"/>
</dbReference>
<gene>
    <name evidence="3" type="ORF">DXC80_11820</name>
</gene>
<comment type="caution">
    <text evidence="3">The sequence shown here is derived from an EMBL/GenBank/DDBJ whole genome shotgun (WGS) entry which is preliminary data.</text>
</comment>
<feature type="domain" description="Glycosyl transferase family 1" evidence="1">
    <location>
        <begin position="197"/>
        <end position="354"/>
    </location>
</feature>
<dbReference type="PANTHER" id="PTHR12526:SF630">
    <property type="entry name" value="GLYCOSYLTRANSFERASE"/>
    <property type="match status" value="1"/>
</dbReference>
<dbReference type="InterPro" id="IPR028098">
    <property type="entry name" value="Glyco_trans_4-like_N"/>
</dbReference>
<dbReference type="EMBL" id="QSRK01000017">
    <property type="protein sequence ID" value="RGL12761.1"/>
    <property type="molecule type" value="Genomic_DNA"/>
</dbReference>
<accession>A0A3E4QZW1</accession>
<proteinExistence type="predicted"/>